<comment type="caution">
    <text evidence="2">The sequence shown here is derived from an EMBL/GenBank/DDBJ whole genome shotgun (WGS) entry which is preliminary data.</text>
</comment>
<dbReference type="InterPro" id="IPR003797">
    <property type="entry name" value="DegV"/>
</dbReference>
<evidence type="ECO:0000313" key="3">
    <source>
        <dbReference type="Proteomes" id="UP000824002"/>
    </source>
</evidence>
<reference evidence="2" key="2">
    <citation type="journal article" date="2021" name="PeerJ">
        <title>Extensive microbial diversity within the chicken gut microbiome revealed by metagenomics and culture.</title>
        <authorList>
            <person name="Gilroy R."/>
            <person name="Ravi A."/>
            <person name="Getino M."/>
            <person name="Pursley I."/>
            <person name="Horton D.L."/>
            <person name="Alikhan N.F."/>
            <person name="Baker D."/>
            <person name="Gharbi K."/>
            <person name="Hall N."/>
            <person name="Watson M."/>
            <person name="Adriaenssens E.M."/>
            <person name="Foster-Nyarko E."/>
            <person name="Jarju S."/>
            <person name="Secka A."/>
            <person name="Antonio M."/>
            <person name="Oren A."/>
            <person name="Chaudhuri R.R."/>
            <person name="La Ragione R."/>
            <person name="Hildebrand F."/>
            <person name="Pallen M.J."/>
        </authorList>
    </citation>
    <scope>NUCLEOTIDE SEQUENCE</scope>
    <source>
        <strain evidence="2">CHK199-13235</strain>
    </source>
</reference>
<dbReference type="Gene3D" id="3.30.1180.10">
    <property type="match status" value="1"/>
</dbReference>
<dbReference type="NCBIfam" id="TIGR00762">
    <property type="entry name" value="DegV"/>
    <property type="match status" value="1"/>
</dbReference>
<organism evidence="2 3">
    <name type="scientific">Candidatus Merdivicinus excrementipullorum</name>
    <dbReference type="NCBI Taxonomy" id="2840867"/>
    <lineage>
        <taxon>Bacteria</taxon>
        <taxon>Bacillati</taxon>
        <taxon>Bacillota</taxon>
        <taxon>Clostridia</taxon>
        <taxon>Eubacteriales</taxon>
        <taxon>Oscillospiraceae</taxon>
        <taxon>Oscillospiraceae incertae sedis</taxon>
        <taxon>Candidatus Merdivicinus</taxon>
    </lineage>
</organism>
<dbReference type="EMBL" id="DVJP01000031">
    <property type="protein sequence ID" value="HIS76048.1"/>
    <property type="molecule type" value="Genomic_DNA"/>
</dbReference>
<dbReference type="GO" id="GO:0008289">
    <property type="term" value="F:lipid binding"/>
    <property type="evidence" value="ECO:0007669"/>
    <property type="project" value="UniProtKB-KW"/>
</dbReference>
<dbReference type="Gene3D" id="3.40.50.10170">
    <property type="match status" value="1"/>
</dbReference>
<sequence>MTGKTAIVTDSNSGITQKMAGEIGVSVVPMPFVIDGETFYEDVNLSQKEFYEKLQSSAKISTSQPMVGEILKLWDSLLETHDSIVYIPMSSGLSGSCATAAALAEDYGGRVEVVNNQRISVPQRQSVLDALELAKAGKTAAEIREILEKEKFESSIYIMLDTLEYLKKGGRITPAAAAVATVLHIRPVLQIQGEKLDAYAKTRSEKQGRAIMMDALKKDIDNRFGGMDQVRIYVAHTDREEEAKEFSQMIQAEWGVPVTYCDPLSLSIACHTGPGALGIGCAKRIDQYL</sequence>
<dbReference type="SUPFAM" id="SSF82549">
    <property type="entry name" value="DAK1/DegV-like"/>
    <property type="match status" value="1"/>
</dbReference>
<evidence type="ECO:0000313" key="2">
    <source>
        <dbReference type="EMBL" id="HIS76048.1"/>
    </source>
</evidence>
<evidence type="ECO:0000256" key="1">
    <source>
        <dbReference type="ARBA" id="ARBA00023121"/>
    </source>
</evidence>
<dbReference type="PROSITE" id="PS51482">
    <property type="entry name" value="DEGV"/>
    <property type="match status" value="1"/>
</dbReference>
<proteinExistence type="predicted"/>
<name>A0A9D1FLN4_9FIRM</name>
<reference evidence="2" key="1">
    <citation type="submission" date="2020-10" db="EMBL/GenBank/DDBJ databases">
        <authorList>
            <person name="Gilroy R."/>
        </authorList>
    </citation>
    <scope>NUCLEOTIDE SEQUENCE</scope>
    <source>
        <strain evidence="2">CHK199-13235</strain>
    </source>
</reference>
<keyword evidence="1" id="KW-0446">Lipid-binding</keyword>
<accession>A0A9D1FLN4</accession>
<gene>
    <name evidence="2" type="ORF">IAB51_04465</name>
</gene>
<dbReference type="InterPro" id="IPR050270">
    <property type="entry name" value="DegV_domain_contain"/>
</dbReference>
<dbReference type="Pfam" id="PF02645">
    <property type="entry name" value="DegV"/>
    <property type="match status" value="1"/>
</dbReference>
<dbReference type="PANTHER" id="PTHR33434">
    <property type="entry name" value="DEGV DOMAIN-CONTAINING PROTEIN DR_1986-RELATED"/>
    <property type="match status" value="1"/>
</dbReference>
<dbReference type="InterPro" id="IPR043168">
    <property type="entry name" value="DegV_C"/>
</dbReference>
<protein>
    <submittedName>
        <fullName evidence="2">DegV family protein</fullName>
    </submittedName>
</protein>
<dbReference type="Proteomes" id="UP000824002">
    <property type="component" value="Unassembled WGS sequence"/>
</dbReference>
<dbReference type="AlphaFoldDB" id="A0A9D1FLN4"/>
<dbReference type="PANTHER" id="PTHR33434:SF2">
    <property type="entry name" value="FATTY ACID-BINDING PROTEIN TM_1468"/>
    <property type="match status" value="1"/>
</dbReference>